<protein>
    <submittedName>
        <fullName evidence="4">GNAT family N-acetyltransferase</fullName>
    </submittedName>
</protein>
<dbReference type="InterPro" id="IPR000182">
    <property type="entry name" value="GNAT_dom"/>
</dbReference>
<reference evidence="4" key="2">
    <citation type="journal article" date="2021" name="Microbiome">
        <title>Successional dynamics and alternative stable states in a saline activated sludge microbial community over 9 years.</title>
        <authorList>
            <person name="Wang Y."/>
            <person name="Ye J."/>
            <person name="Ju F."/>
            <person name="Liu L."/>
            <person name="Boyd J.A."/>
            <person name="Deng Y."/>
            <person name="Parks D.H."/>
            <person name="Jiang X."/>
            <person name="Yin X."/>
            <person name="Woodcroft B.J."/>
            <person name="Tyson G.W."/>
            <person name="Hugenholtz P."/>
            <person name="Polz M.F."/>
            <person name="Zhang T."/>
        </authorList>
    </citation>
    <scope>NUCLEOTIDE SEQUENCE</scope>
    <source>
        <strain evidence="4">HKST-UBA15</strain>
    </source>
</reference>
<dbReference type="PANTHER" id="PTHR43877">
    <property type="entry name" value="AMINOALKYLPHOSPHONATE N-ACETYLTRANSFERASE-RELATED-RELATED"/>
    <property type="match status" value="1"/>
</dbReference>
<dbReference type="Gene3D" id="3.40.630.30">
    <property type="match status" value="1"/>
</dbReference>
<dbReference type="AlphaFoldDB" id="A0A955L080"/>
<name>A0A955L080_9BACT</name>
<keyword evidence="1" id="KW-0808">Transferase</keyword>
<dbReference type="InterPro" id="IPR050832">
    <property type="entry name" value="Bact_Acetyltransf"/>
</dbReference>
<keyword evidence="2" id="KW-0012">Acyltransferase</keyword>
<dbReference type="GO" id="GO:0016747">
    <property type="term" value="F:acyltransferase activity, transferring groups other than amino-acyl groups"/>
    <property type="evidence" value="ECO:0007669"/>
    <property type="project" value="InterPro"/>
</dbReference>
<dbReference type="PROSITE" id="PS51186">
    <property type="entry name" value="GNAT"/>
    <property type="match status" value="1"/>
</dbReference>
<organism evidence="4 5">
    <name type="scientific">Candidatus Dojkabacteria bacterium</name>
    <dbReference type="NCBI Taxonomy" id="2099670"/>
    <lineage>
        <taxon>Bacteria</taxon>
        <taxon>Candidatus Dojkabacteria</taxon>
    </lineage>
</organism>
<accession>A0A955L080</accession>
<dbReference type="Proteomes" id="UP000745577">
    <property type="component" value="Unassembled WGS sequence"/>
</dbReference>
<feature type="domain" description="N-acetyltransferase" evidence="3">
    <location>
        <begin position="1"/>
        <end position="141"/>
    </location>
</feature>
<dbReference type="PANTHER" id="PTHR43877:SF2">
    <property type="entry name" value="AMINOALKYLPHOSPHONATE N-ACETYLTRANSFERASE-RELATED"/>
    <property type="match status" value="1"/>
</dbReference>
<sequence length="141" mass="16778">MITIATKNDFKSILALYKQLWEKWDMFDEAKLKEIFENDLNTKRKEYLIAKVEDEGLGVCSVRINHDWHYILTATIDELIVHKDHRGKGIGKQLIKKAFEYAKTKNCYRIELHSNIRRTEAHDFYKGLGFDKSSYFFKKKL</sequence>
<proteinExistence type="predicted"/>
<dbReference type="Pfam" id="PF00583">
    <property type="entry name" value="Acetyltransf_1"/>
    <property type="match status" value="1"/>
</dbReference>
<evidence type="ECO:0000256" key="1">
    <source>
        <dbReference type="ARBA" id="ARBA00022679"/>
    </source>
</evidence>
<evidence type="ECO:0000313" key="5">
    <source>
        <dbReference type="Proteomes" id="UP000745577"/>
    </source>
</evidence>
<evidence type="ECO:0000313" key="4">
    <source>
        <dbReference type="EMBL" id="MCA9379833.1"/>
    </source>
</evidence>
<comment type="caution">
    <text evidence="4">The sequence shown here is derived from an EMBL/GenBank/DDBJ whole genome shotgun (WGS) entry which is preliminary data.</text>
</comment>
<reference evidence="4" key="1">
    <citation type="submission" date="2020-04" db="EMBL/GenBank/DDBJ databases">
        <authorList>
            <person name="Zhang T."/>
        </authorList>
    </citation>
    <scope>NUCLEOTIDE SEQUENCE</scope>
    <source>
        <strain evidence="4">HKST-UBA15</strain>
    </source>
</reference>
<evidence type="ECO:0000256" key="2">
    <source>
        <dbReference type="ARBA" id="ARBA00023315"/>
    </source>
</evidence>
<dbReference type="CDD" id="cd04301">
    <property type="entry name" value="NAT_SF"/>
    <property type="match status" value="1"/>
</dbReference>
<gene>
    <name evidence="4" type="ORF">KC675_01495</name>
</gene>
<dbReference type="SUPFAM" id="SSF55729">
    <property type="entry name" value="Acyl-CoA N-acyltransferases (Nat)"/>
    <property type="match status" value="1"/>
</dbReference>
<dbReference type="InterPro" id="IPR016181">
    <property type="entry name" value="Acyl_CoA_acyltransferase"/>
</dbReference>
<evidence type="ECO:0000259" key="3">
    <source>
        <dbReference type="PROSITE" id="PS51186"/>
    </source>
</evidence>
<dbReference type="EMBL" id="JAGQLL010000014">
    <property type="protein sequence ID" value="MCA9379833.1"/>
    <property type="molecule type" value="Genomic_DNA"/>
</dbReference>